<feature type="non-terminal residue" evidence="2">
    <location>
        <position position="133"/>
    </location>
</feature>
<organism evidence="2 3">
    <name type="scientific">Oesophagostomum dentatum</name>
    <name type="common">Nodular worm</name>
    <dbReference type="NCBI Taxonomy" id="61180"/>
    <lineage>
        <taxon>Eukaryota</taxon>
        <taxon>Metazoa</taxon>
        <taxon>Ecdysozoa</taxon>
        <taxon>Nematoda</taxon>
        <taxon>Chromadorea</taxon>
        <taxon>Rhabditida</taxon>
        <taxon>Rhabditina</taxon>
        <taxon>Rhabditomorpha</taxon>
        <taxon>Strongyloidea</taxon>
        <taxon>Strongylidae</taxon>
        <taxon>Oesophagostomum</taxon>
    </lineage>
</organism>
<reference evidence="2 3" key="1">
    <citation type="submission" date="2014-03" db="EMBL/GenBank/DDBJ databases">
        <title>Draft genome of the hookworm Oesophagostomum dentatum.</title>
        <authorList>
            <person name="Mitreva M."/>
        </authorList>
    </citation>
    <scope>NUCLEOTIDE SEQUENCE [LARGE SCALE GENOMIC DNA]</scope>
    <source>
        <strain evidence="2 3">OD-Hann</strain>
    </source>
</reference>
<sequence length="133" mass="15176">MSSDVGSYNCDCKLYYTQPHCQDYRPSRHCADLRHFWGLTNDGVYTINPPYSFVGQKAFSDVSVYCDMSTDGGGWTLMSSDKDHGMADKTFKEYIDGFGNPLQQEVWLGLDLINGMTNYENTSLRVNLYRCPH</sequence>
<dbReference type="Pfam" id="PF00147">
    <property type="entry name" value="Fibrinogen_C"/>
    <property type="match status" value="1"/>
</dbReference>
<dbReference type="PROSITE" id="PS51406">
    <property type="entry name" value="FIBRINOGEN_C_2"/>
    <property type="match status" value="1"/>
</dbReference>
<feature type="domain" description="Fibrinogen C-terminal" evidence="1">
    <location>
        <begin position="21"/>
        <end position="133"/>
    </location>
</feature>
<evidence type="ECO:0000313" key="2">
    <source>
        <dbReference type="EMBL" id="KHJ78907.1"/>
    </source>
</evidence>
<dbReference type="AlphaFoldDB" id="A0A0B1S5X7"/>
<dbReference type="InterPro" id="IPR014716">
    <property type="entry name" value="Fibrinogen_a/b/g_C_1"/>
</dbReference>
<evidence type="ECO:0000313" key="3">
    <source>
        <dbReference type="Proteomes" id="UP000053660"/>
    </source>
</evidence>
<name>A0A0B1S5X7_OESDE</name>
<dbReference type="InterPro" id="IPR050373">
    <property type="entry name" value="Fibrinogen_C-term_domain"/>
</dbReference>
<dbReference type="OrthoDB" id="5874307at2759"/>
<dbReference type="InterPro" id="IPR002181">
    <property type="entry name" value="Fibrinogen_a/b/g_C_dom"/>
</dbReference>
<dbReference type="GO" id="GO:0005615">
    <property type="term" value="C:extracellular space"/>
    <property type="evidence" value="ECO:0007669"/>
    <property type="project" value="TreeGrafter"/>
</dbReference>
<protein>
    <recommendedName>
        <fullName evidence="1">Fibrinogen C-terminal domain-containing protein</fullName>
    </recommendedName>
</protein>
<accession>A0A0B1S5X7</accession>
<dbReference type="SUPFAM" id="SSF56496">
    <property type="entry name" value="Fibrinogen C-terminal domain-like"/>
    <property type="match status" value="1"/>
</dbReference>
<dbReference type="NCBIfam" id="NF040941">
    <property type="entry name" value="GGGWT_bact"/>
    <property type="match status" value="1"/>
</dbReference>
<dbReference type="Gene3D" id="3.90.215.10">
    <property type="entry name" value="Gamma Fibrinogen, chain A, domain 1"/>
    <property type="match status" value="1"/>
</dbReference>
<dbReference type="Proteomes" id="UP000053660">
    <property type="component" value="Unassembled WGS sequence"/>
</dbReference>
<dbReference type="PANTHER" id="PTHR19143">
    <property type="entry name" value="FIBRINOGEN/TENASCIN/ANGIOPOEITIN"/>
    <property type="match status" value="1"/>
</dbReference>
<dbReference type="EMBL" id="KN608118">
    <property type="protein sequence ID" value="KHJ78907.1"/>
    <property type="molecule type" value="Genomic_DNA"/>
</dbReference>
<gene>
    <name evidence="2" type="ORF">OESDEN_21464</name>
</gene>
<proteinExistence type="predicted"/>
<keyword evidence="3" id="KW-1185">Reference proteome</keyword>
<evidence type="ECO:0000259" key="1">
    <source>
        <dbReference type="PROSITE" id="PS51406"/>
    </source>
</evidence>
<dbReference type="InterPro" id="IPR036056">
    <property type="entry name" value="Fibrinogen-like_C"/>
</dbReference>